<dbReference type="Proteomes" id="UP001159641">
    <property type="component" value="Unassembled WGS sequence"/>
</dbReference>
<proteinExistence type="predicted"/>
<name>A0AB34H6I2_ESCRO</name>
<gene>
    <name evidence="2" type="ORF">J1605_005652</name>
</gene>
<dbReference type="AlphaFoldDB" id="A0AB34H6I2"/>
<evidence type="ECO:0000313" key="3">
    <source>
        <dbReference type="Proteomes" id="UP001159641"/>
    </source>
</evidence>
<feature type="region of interest" description="Disordered" evidence="1">
    <location>
        <begin position="57"/>
        <end position="92"/>
    </location>
</feature>
<accession>A0AB34H6I2</accession>
<protein>
    <submittedName>
        <fullName evidence="2">Uncharacterized protein</fullName>
    </submittedName>
</protein>
<dbReference type="EMBL" id="JAIQCJ010001699">
    <property type="protein sequence ID" value="KAJ8787848.1"/>
    <property type="molecule type" value="Genomic_DNA"/>
</dbReference>
<keyword evidence="3" id="KW-1185">Reference proteome</keyword>
<evidence type="ECO:0000313" key="2">
    <source>
        <dbReference type="EMBL" id="KAJ8787848.1"/>
    </source>
</evidence>
<evidence type="ECO:0000256" key="1">
    <source>
        <dbReference type="SAM" id="MobiDB-lite"/>
    </source>
</evidence>
<organism evidence="2 3">
    <name type="scientific">Eschrichtius robustus</name>
    <name type="common">California gray whale</name>
    <name type="synonym">Eschrichtius gibbosus</name>
    <dbReference type="NCBI Taxonomy" id="9764"/>
    <lineage>
        <taxon>Eukaryota</taxon>
        <taxon>Metazoa</taxon>
        <taxon>Chordata</taxon>
        <taxon>Craniata</taxon>
        <taxon>Vertebrata</taxon>
        <taxon>Euteleostomi</taxon>
        <taxon>Mammalia</taxon>
        <taxon>Eutheria</taxon>
        <taxon>Laurasiatheria</taxon>
        <taxon>Artiodactyla</taxon>
        <taxon>Whippomorpha</taxon>
        <taxon>Cetacea</taxon>
        <taxon>Mysticeti</taxon>
        <taxon>Eschrichtiidae</taxon>
        <taxon>Eschrichtius</taxon>
    </lineage>
</organism>
<comment type="caution">
    <text evidence="2">The sequence shown here is derived from an EMBL/GenBank/DDBJ whole genome shotgun (WGS) entry which is preliminary data.</text>
</comment>
<sequence>MLSQALLRLASAVSRRRMKLLLGIALLAYVACECAGYSFPPAAYSLPPSVSPSRSARAAAVRTGGADPRPGCPAARGAAGSGSRACRVAGLD</sequence>
<reference evidence="2 3" key="1">
    <citation type="submission" date="2022-11" db="EMBL/GenBank/DDBJ databases">
        <title>Whole genome sequence of Eschrichtius robustus ER-17-0199.</title>
        <authorList>
            <person name="Bruniche-Olsen A."/>
            <person name="Black A.N."/>
            <person name="Fields C.J."/>
            <person name="Walden K."/>
            <person name="Dewoody J.A."/>
        </authorList>
    </citation>
    <scope>NUCLEOTIDE SEQUENCE [LARGE SCALE GENOMIC DNA]</scope>
    <source>
        <strain evidence="2">ER-17-0199</strain>
        <tissue evidence="2">Blubber</tissue>
    </source>
</reference>